<dbReference type="EMBL" id="JRNN01000060">
    <property type="protein sequence ID" value="KGF35058.1"/>
    <property type="molecule type" value="Genomic_DNA"/>
</dbReference>
<keyword evidence="1" id="KW-0812">Transmembrane</keyword>
<protein>
    <submittedName>
        <fullName evidence="2">Uncharacterized protein</fullName>
    </submittedName>
</protein>
<evidence type="ECO:0000313" key="3">
    <source>
        <dbReference type="Proteomes" id="UP000029556"/>
    </source>
</evidence>
<comment type="caution">
    <text evidence="2">The sequence shown here is derived from an EMBL/GenBank/DDBJ whole genome shotgun (WGS) entry which is preliminary data.</text>
</comment>
<organism evidence="2 3">
    <name type="scientific">Hoylesella buccalis DNF00853</name>
    <dbReference type="NCBI Taxonomy" id="1401074"/>
    <lineage>
        <taxon>Bacteria</taxon>
        <taxon>Pseudomonadati</taxon>
        <taxon>Bacteroidota</taxon>
        <taxon>Bacteroidia</taxon>
        <taxon>Bacteroidales</taxon>
        <taxon>Prevotellaceae</taxon>
        <taxon>Hoylesella</taxon>
    </lineage>
</organism>
<name>A0A095ZK27_9BACT</name>
<reference evidence="2 3" key="1">
    <citation type="submission" date="2014-07" db="EMBL/GenBank/DDBJ databases">
        <authorList>
            <person name="McCorrison J."/>
            <person name="Sanka R."/>
            <person name="Torralba M."/>
            <person name="Gillis M."/>
            <person name="Haft D.H."/>
            <person name="Methe B."/>
            <person name="Sutton G."/>
            <person name="Nelson K.E."/>
        </authorList>
    </citation>
    <scope>NUCLEOTIDE SEQUENCE [LARGE SCALE GENOMIC DNA]</scope>
    <source>
        <strain evidence="2 3">DNF00853</strain>
    </source>
</reference>
<gene>
    <name evidence="2" type="ORF">HMPREF2137_05500</name>
</gene>
<keyword evidence="1" id="KW-1133">Transmembrane helix</keyword>
<dbReference type="Proteomes" id="UP000029556">
    <property type="component" value="Unassembled WGS sequence"/>
</dbReference>
<accession>A0A095ZK27</accession>
<proteinExistence type="predicted"/>
<evidence type="ECO:0000256" key="1">
    <source>
        <dbReference type="SAM" id="Phobius"/>
    </source>
</evidence>
<keyword evidence="1" id="KW-0472">Membrane</keyword>
<dbReference type="AlphaFoldDB" id="A0A095ZK27"/>
<sequence>MTRQINIRLIKLIYGGRIMKIKLSNVIRYIIVCIILAGCTNNSIYLDITNKAIYTKQGNGIYYMLIEEDGLNYMMYDVELRKDSVAVNVFYFNRRNPSYKVVTALHPKEMQMINLKPFTRYTIENHSNGDRNGGRVIFKTDSLGRPLVNTYKELNTVDEIVLHMNMNGN</sequence>
<evidence type="ECO:0000313" key="2">
    <source>
        <dbReference type="EMBL" id="KGF35058.1"/>
    </source>
</evidence>
<feature type="transmembrane region" description="Helical" evidence="1">
    <location>
        <begin position="26"/>
        <end position="46"/>
    </location>
</feature>